<dbReference type="Proteomes" id="UP000239899">
    <property type="component" value="Unassembled WGS sequence"/>
</dbReference>
<evidence type="ECO:0000313" key="4">
    <source>
        <dbReference type="Proteomes" id="UP000239899"/>
    </source>
</evidence>
<sequence length="392" mass="41440">MKAGSDLEEGCGISVSAGSSGAPAGSGAEETAGHGDAAAAGTPAGSAAAVSAHYWEEDVFRGEEPGKAVRAELSFAGLPMGGGGHEQQPLLLAGVRGMDIKGQPFHWVARRQRKCVSHYHECTTPPPPIDWLGSLDGRRHWRKPGWLVAVLFTVGSTLFVISGVAALVTAVGNPTNPIPGAASAPAGLIGWPNAIAANFFFFPAGLIQLVEAVNMDLPKRRRAWDAGGRRGRRPGLRLLPTAHDLRTISFWVVAVQLAGMLGFNMATVADLVSYITPMKESASKWLINFGFTFGGAGFTVSSLLGCWEATGSWWRGLAPTRCSDLRSISWHVAFWNLQGSIGFLISGAATYAYGFSWTQQQWISGYGDLGGAVWFLLGALAAVLEQGNPNHP</sequence>
<evidence type="ECO:0000256" key="1">
    <source>
        <dbReference type="SAM" id="MobiDB-lite"/>
    </source>
</evidence>
<accession>A0A2P6U1Z5</accession>
<gene>
    <name evidence="3" type="ORF">C2E21_1269</name>
</gene>
<protein>
    <submittedName>
        <fullName evidence="3">Integral membrane</fullName>
    </submittedName>
</protein>
<evidence type="ECO:0000256" key="2">
    <source>
        <dbReference type="SAM" id="Phobius"/>
    </source>
</evidence>
<keyword evidence="2" id="KW-0472">Membrane</keyword>
<feature type="region of interest" description="Disordered" evidence="1">
    <location>
        <begin position="1"/>
        <end position="42"/>
    </location>
</feature>
<feature type="compositionally biased region" description="Low complexity" evidence="1">
    <location>
        <begin position="10"/>
        <end position="42"/>
    </location>
</feature>
<name>A0A2P6U1Z5_CHLSO</name>
<feature type="transmembrane region" description="Helical" evidence="2">
    <location>
        <begin position="146"/>
        <end position="171"/>
    </location>
</feature>
<dbReference type="STRING" id="3076.A0A2P6U1Z5"/>
<proteinExistence type="predicted"/>
<dbReference type="EMBL" id="LHPG02000002">
    <property type="protein sequence ID" value="PRW60337.1"/>
    <property type="molecule type" value="Genomic_DNA"/>
</dbReference>
<evidence type="ECO:0000313" key="3">
    <source>
        <dbReference type="EMBL" id="PRW60337.1"/>
    </source>
</evidence>
<reference evidence="3 4" key="1">
    <citation type="journal article" date="2018" name="Plant J.">
        <title>Genome sequences of Chlorella sorokiniana UTEX 1602 and Micractinium conductrix SAG 241.80: implications to maltose excretion by a green alga.</title>
        <authorList>
            <person name="Arriola M.B."/>
            <person name="Velmurugan N."/>
            <person name="Zhang Y."/>
            <person name="Plunkett M.H."/>
            <person name="Hondzo H."/>
            <person name="Barney B.M."/>
        </authorList>
    </citation>
    <scope>NUCLEOTIDE SEQUENCE [LARGE SCALE GENOMIC DNA]</scope>
    <source>
        <strain evidence="4">UTEX 1602</strain>
    </source>
</reference>
<organism evidence="3 4">
    <name type="scientific">Chlorella sorokiniana</name>
    <name type="common">Freshwater green alga</name>
    <dbReference type="NCBI Taxonomy" id="3076"/>
    <lineage>
        <taxon>Eukaryota</taxon>
        <taxon>Viridiplantae</taxon>
        <taxon>Chlorophyta</taxon>
        <taxon>core chlorophytes</taxon>
        <taxon>Trebouxiophyceae</taxon>
        <taxon>Chlorellales</taxon>
        <taxon>Chlorellaceae</taxon>
        <taxon>Chlorella clade</taxon>
        <taxon>Chlorella</taxon>
    </lineage>
</organism>
<feature type="transmembrane region" description="Helical" evidence="2">
    <location>
        <begin position="328"/>
        <end position="353"/>
    </location>
</feature>
<keyword evidence="4" id="KW-1185">Reference proteome</keyword>
<feature type="transmembrane region" description="Helical" evidence="2">
    <location>
        <begin position="286"/>
        <end position="307"/>
    </location>
</feature>
<dbReference type="AlphaFoldDB" id="A0A2P6U1Z5"/>
<feature type="transmembrane region" description="Helical" evidence="2">
    <location>
        <begin position="365"/>
        <end position="384"/>
    </location>
</feature>
<keyword evidence="2" id="KW-0812">Transmembrane</keyword>
<keyword evidence="2" id="KW-1133">Transmembrane helix</keyword>
<dbReference type="OrthoDB" id="512851at2759"/>
<comment type="caution">
    <text evidence="3">The sequence shown here is derived from an EMBL/GenBank/DDBJ whole genome shotgun (WGS) entry which is preliminary data.</text>
</comment>
<feature type="transmembrane region" description="Helical" evidence="2">
    <location>
        <begin position="191"/>
        <end position="213"/>
    </location>
</feature>